<gene>
    <name evidence="1" type="ORF">H312_01241</name>
</gene>
<reference evidence="2" key="1">
    <citation type="submission" date="2013-02" db="EMBL/GenBank/DDBJ databases">
        <authorList>
            <consortium name="The Broad Institute Genome Sequencing Platform"/>
            <person name="Cuomo C."/>
            <person name="Becnel J."/>
            <person name="Sanscrainte N."/>
            <person name="Walker B."/>
            <person name="Young S.K."/>
            <person name="Zeng Q."/>
            <person name="Gargeya S."/>
            <person name="Fitzgerald M."/>
            <person name="Haas B."/>
            <person name="Abouelleil A."/>
            <person name="Alvarado L."/>
            <person name="Arachchi H.M."/>
            <person name="Berlin A.M."/>
            <person name="Chapman S.B."/>
            <person name="Dewar J."/>
            <person name="Goldberg J."/>
            <person name="Griggs A."/>
            <person name="Gujja S."/>
            <person name="Hansen M."/>
            <person name="Howarth C."/>
            <person name="Imamovic A."/>
            <person name="Larimer J."/>
            <person name="McCowan C."/>
            <person name="Murphy C."/>
            <person name="Neiman D."/>
            <person name="Pearson M."/>
            <person name="Priest M."/>
            <person name="Roberts A."/>
            <person name="Saif S."/>
            <person name="Shea T."/>
            <person name="Sisk P."/>
            <person name="Sykes S."/>
            <person name="Wortman J."/>
            <person name="Nusbaum C."/>
            <person name="Birren B."/>
        </authorList>
    </citation>
    <scope>NUCLEOTIDE SEQUENCE [LARGE SCALE GENOMIC DNA]</scope>
    <source>
        <strain evidence="2">PRA339</strain>
    </source>
</reference>
<evidence type="ECO:0000313" key="1">
    <source>
        <dbReference type="EMBL" id="KCZ81360.1"/>
    </source>
</evidence>
<dbReference type="HOGENOM" id="CLU_1986782_0_0_1"/>
<dbReference type="EMBL" id="KK365144">
    <property type="protein sequence ID" value="KCZ81360.1"/>
    <property type="molecule type" value="Genomic_DNA"/>
</dbReference>
<dbReference type="Proteomes" id="UP000030655">
    <property type="component" value="Unassembled WGS sequence"/>
</dbReference>
<name>A0A059F2D5_9MICR</name>
<accession>A0A059F2D5</accession>
<feature type="non-terminal residue" evidence="1">
    <location>
        <position position="1"/>
    </location>
</feature>
<proteinExistence type="predicted"/>
<evidence type="ECO:0000313" key="2">
    <source>
        <dbReference type="Proteomes" id="UP000030655"/>
    </source>
</evidence>
<sequence>KKEISNLPKGRKVDDIEIGSLVLKRKHGVNMNKLEEKWIGPYTVVKKSDTGGYTIKDFRNRLFRLNMKDIERMEDVETEDLQLPEEGSMLYGNSLEKLNIKVMIFFRPSTHKKDSDTNLRKHQYHK</sequence>
<organism evidence="1 2">
    <name type="scientific">Anncaliia algerae PRA339</name>
    <dbReference type="NCBI Taxonomy" id="1288291"/>
    <lineage>
        <taxon>Eukaryota</taxon>
        <taxon>Fungi</taxon>
        <taxon>Fungi incertae sedis</taxon>
        <taxon>Microsporidia</taxon>
        <taxon>Tubulinosematoidea</taxon>
        <taxon>Tubulinosematidae</taxon>
        <taxon>Anncaliia</taxon>
    </lineage>
</organism>
<dbReference type="AlphaFoldDB" id="A0A059F2D5"/>
<protein>
    <submittedName>
        <fullName evidence="1">Uncharacterized protein</fullName>
    </submittedName>
</protein>
<keyword evidence="2" id="KW-1185">Reference proteome</keyword>
<dbReference type="VEuPathDB" id="MicrosporidiaDB:H312_01241"/>
<reference evidence="1 2" key="2">
    <citation type="submission" date="2014-03" db="EMBL/GenBank/DDBJ databases">
        <title>The Genome Sequence of Anncaliia algerae insect isolate PRA339.</title>
        <authorList>
            <consortium name="The Broad Institute Genome Sequencing Platform"/>
            <consortium name="The Broad Institute Genome Sequencing Center for Infectious Disease"/>
            <person name="Cuomo C."/>
            <person name="Becnel J."/>
            <person name="Sanscrainte N."/>
            <person name="Walker B."/>
            <person name="Young S.K."/>
            <person name="Zeng Q."/>
            <person name="Gargeya S."/>
            <person name="Fitzgerald M."/>
            <person name="Haas B."/>
            <person name="Abouelleil A."/>
            <person name="Alvarado L."/>
            <person name="Arachchi H.M."/>
            <person name="Berlin A.M."/>
            <person name="Chapman S.B."/>
            <person name="Dewar J."/>
            <person name="Goldberg J."/>
            <person name="Griggs A."/>
            <person name="Gujja S."/>
            <person name="Hansen M."/>
            <person name="Howarth C."/>
            <person name="Imamovic A."/>
            <person name="Larimer J."/>
            <person name="McCowan C."/>
            <person name="Murphy C."/>
            <person name="Neiman D."/>
            <person name="Pearson M."/>
            <person name="Priest M."/>
            <person name="Roberts A."/>
            <person name="Saif S."/>
            <person name="Shea T."/>
            <person name="Sisk P."/>
            <person name="Sykes S."/>
            <person name="Wortman J."/>
            <person name="Nusbaum C."/>
            <person name="Birren B."/>
        </authorList>
    </citation>
    <scope>NUCLEOTIDE SEQUENCE [LARGE SCALE GENOMIC DNA]</scope>
    <source>
        <strain evidence="1 2">PRA339</strain>
    </source>
</reference>